<dbReference type="InterPro" id="IPR050740">
    <property type="entry name" value="Aldehyde_DH_Superfamily"/>
</dbReference>
<dbReference type="InterPro" id="IPR016162">
    <property type="entry name" value="Ald_DH_N"/>
</dbReference>
<dbReference type="InterPro" id="IPR012394">
    <property type="entry name" value="Aldehyde_DH_NAD(P)"/>
</dbReference>
<name>U1YM00_ANEAE</name>
<dbReference type="HOGENOM" id="CLU_541362_0_0_9"/>
<dbReference type="InterPro" id="IPR015590">
    <property type="entry name" value="Aldehyde_DH_dom"/>
</dbReference>
<dbReference type="InterPro" id="IPR016161">
    <property type="entry name" value="Ald_DH/histidinol_DH"/>
</dbReference>
<feature type="domain" description="Aldehyde dehydrogenase" evidence="4">
    <location>
        <begin position="36"/>
        <end position="499"/>
    </location>
</feature>
<comment type="similarity">
    <text evidence="1">Belongs to the aldehyde dehydrogenase family.</text>
</comment>
<dbReference type="CDD" id="cd07103">
    <property type="entry name" value="ALDH_F5_SSADH_GabD"/>
    <property type="match status" value="1"/>
</dbReference>
<dbReference type="eggNOG" id="COG1012">
    <property type="taxonomic scope" value="Bacteria"/>
</dbReference>
<dbReference type="Pfam" id="PF00171">
    <property type="entry name" value="Aldedh"/>
    <property type="match status" value="1"/>
</dbReference>
<dbReference type="Gene3D" id="3.40.605.10">
    <property type="entry name" value="Aldehyde Dehydrogenase, Chain A, domain 1"/>
    <property type="match status" value="1"/>
</dbReference>
<organism evidence="5 6">
    <name type="scientific">Aneurinibacillus aneurinilyticus ATCC 12856</name>
    <dbReference type="NCBI Taxonomy" id="649747"/>
    <lineage>
        <taxon>Bacteria</taxon>
        <taxon>Bacillati</taxon>
        <taxon>Bacillota</taxon>
        <taxon>Bacilli</taxon>
        <taxon>Bacillales</taxon>
        <taxon>Paenibacillaceae</taxon>
        <taxon>Aneurinibacillus group</taxon>
        <taxon>Aneurinibacillus</taxon>
    </lineage>
</organism>
<dbReference type="InterPro" id="IPR016163">
    <property type="entry name" value="Ald_DH_C"/>
</dbReference>
<dbReference type="Gene3D" id="3.40.309.10">
    <property type="entry name" value="Aldehyde Dehydrogenase, Chain A, domain 2"/>
    <property type="match status" value="1"/>
</dbReference>
<evidence type="ECO:0000256" key="1">
    <source>
        <dbReference type="ARBA" id="ARBA00009986"/>
    </source>
</evidence>
<protein>
    <submittedName>
        <fullName evidence="5">Succinate-semialdehyde dehydrogenase</fullName>
    </submittedName>
</protein>
<dbReference type="AlphaFoldDB" id="U1YM00"/>
<dbReference type="PANTHER" id="PTHR43353:SF5">
    <property type="entry name" value="SUCCINATE-SEMIALDEHYDE DEHYDROGENASE, MITOCHONDRIAL"/>
    <property type="match status" value="1"/>
</dbReference>
<evidence type="ECO:0000259" key="4">
    <source>
        <dbReference type="Pfam" id="PF00171"/>
    </source>
</evidence>
<accession>U1YM00</accession>
<dbReference type="Proteomes" id="UP000016511">
    <property type="component" value="Unassembled WGS sequence"/>
</dbReference>
<dbReference type="PATRIC" id="fig|649747.3.peg.117"/>
<dbReference type="GO" id="GO:0004777">
    <property type="term" value="F:succinate-semialdehyde dehydrogenase (NAD+) activity"/>
    <property type="evidence" value="ECO:0007669"/>
    <property type="project" value="TreeGrafter"/>
</dbReference>
<keyword evidence="6" id="KW-1185">Reference proteome</keyword>
<dbReference type="FunFam" id="3.40.605.10:FF:000026">
    <property type="entry name" value="Aldehyde dehydrogenase, putative"/>
    <property type="match status" value="1"/>
</dbReference>
<evidence type="ECO:0000256" key="3">
    <source>
        <dbReference type="PIRSR" id="PIRSR036492-1"/>
    </source>
</evidence>
<dbReference type="SUPFAM" id="SSF53720">
    <property type="entry name" value="ALDH-like"/>
    <property type="match status" value="1"/>
</dbReference>
<gene>
    <name evidence="5" type="ORF">HMPREF0083_00129</name>
</gene>
<reference evidence="5 6" key="1">
    <citation type="submission" date="2013-08" db="EMBL/GenBank/DDBJ databases">
        <authorList>
            <person name="Weinstock G."/>
            <person name="Sodergren E."/>
            <person name="Wylie T."/>
            <person name="Fulton L."/>
            <person name="Fulton R."/>
            <person name="Fronick C."/>
            <person name="O'Laughlin M."/>
            <person name="Godfrey J."/>
            <person name="Miner T."/>
            <person name="Herter B."/>
            <person name="Appelbaum E."/>
            <person name="Cordes M."/>
            <person name="Lek S."/>
            <person name="Wollam A."/>
            <person name="Pepin K.H."/>
            <person name="Palsikar V.B."/>
            <person name="Mitreva M."/>
            <person name="Wilson R.K."/>
        </authorList>
    </citation>
    <scope>NUCLEOTIDE SEQUENCE [LARGE SCALE GENOMIC DNA]</scope>
    <source>
        <strain evidence="5 6">ATCC 12856</strain>
    </source>
</reference>
<evidence type="ECO:0000313" key="6">
    <source>
        <dbReference type="Proteomes" id="UP000016511"/>
    </source>
</evidence>
<dbReference type="PANTHER" id="PTHR43353">
    <property type="entry name" value="SUCCINATE-SEMIALDEHYDE DEHYDROGENASE, MITOCHONDRIAL"/>
    <property type="match status" value="1"/>
</dbReference>
<keyword evidence="2" id="KW-0560">Oxidoreductase</keyword>
<feature type="non-terminal residue" evidence="5">
    <location>
        <position position="1"/>
    </location>
</feature>
<dbReference type="FunFam" id="3.40.605.10:FF:000005">
    <property type="entry name" value="Succinate-semialdehyde dehydrogenase I"/>
    <property type="match status" value="1"/>
</dbReference>
<dbReference type="STRING" id="649747.HMPREF0083_00129"/>
<proteinExistence type="inferred from homology"/>
<dbReference type="PIRSF" id="PIRSF036492">
    <property type="entry name" value="ALDH"/>
    <property type="match status" value="1"/>
</dbReference>
<feature type="active site" evidence="3">
    <location>
        <position position="306"/>
    </location>
</feature>
<dbReference type="EMBL" id="AWSJ01000010">
    <property type="protein sequence ID" value="ERI11801.1"/>
    <property type="molecule type" value="Genomic_DNA"/>
</dbReference>
<evidence type="ECO:0000313" key="5">
    <source>
        <dbReference type="EMBL" id="ERI11801.1"/>
    </source>
</evidence>
<feature type="active site" evidence="3">
    <location>
        <position position="272"/>
    </location>
</feature>
<dbReference type="GO" id="GO:0006081">
    <property type="term" value="P:aldehyde metabolic process"/>
    <property type="evidence" value="ECO:0007669"/>
    <property type="project" value="InterPro"/>
</dbReference>
<dbReference type="FunFam" id="3.40.309.10:FF:000004">
    <property type="entry name" value="Succinate-semialdehyde dehydrogenase I"/>
    <property type="match status" value="1"/>
</dbReference>
<sequence>STLWIINRRDNLQVTDKRGELFYMAEAKRMFINGEWVEAENGEHIEVMNPATGEQVGAVSFGDGRDAVKAIAAANEAFASWSRLTARERSKYLYSLYELVRKHRDELAGIISAEMGKPLREAKGEVLGAADNFMWYAEEAKRVYGETIPSSAPNKRIMVMKQPVGVVAAITPWNFPVNMVARKIAPALAAGCTVVLKPAESTPLSAIRLFELIEQAGFPKGVANLVIGNPESIGQEFTANKKVRKITFTGSTRVGKLLMEGAAKTVKKVSLELGGHAPFIIFEDADLDAAVQGLFESKFRVSGQMCICTNRLYVHESVVNAFTDKLVERMKKAKVGDGREKDTEIGPLVNEQGLNKVLNHIQDAKEKGAHIIYGGQRLTEGEYAKGFYCEPTVLTSVTKEMKIYYEETFGPVVPIIPFTEENSVVQLANDSDYGLAAYVYTQNNSRCFRMAEALEYGIVGINDGAPPQTQAPFGGYKESGLGREGGRYALEEFLETKFVSFGL</sequence>
<evidence type="ECO:0000256" key="2">
    <source>
        <dbReference type="ARBA" id="ARBA00023002"/>
    </source>
</evidence>
<dbReference type="GO" id="GO:0009450">
    <property type="term" value="P:gamma-aminobutyric acid catabolic process"/>
    <property type="evidence" value="ECO:0007669"/>
    <property type="project" value="TreeGrafter"/>
</dbReference>
<comment type="caution">
    <text evidence="5">The sequence shown here is derived from an EMBL/GenBank/DDBJ whole genome shotgun (WGS) entry which is preliminary data.</text>
</comment>